<evidence type="ECO:0000256" key="1">
    <source>
        <dbReference type="ARBA" id="ARBA00022553"/>
    </source>
</evidence>
<evidence type="ECO:0000259" key="7">
    <source>
        <dbReference type="PROSITE" id="PS50110"/>
    </source>
</evidence>
<evidence type="ECO:0000313" key="8">
    <source>
        <dbReference type="EMBL" id="RNL90662.1"/>
    </source>
</evidence>
<organism evidence="8 9">
    <name type="scientific">Sinomicrobium pectinilyticum</name>
    <dbReference type="NCBI Taxonomy" id="1084421"/>
    <lineage>
        <taxon>Bacteria</taxon>
        <taxon>Pseudomonadati</taxon>
        <taxon>Bacteroidota</taxon>
        <taxon>Flavobacteriia</taxon>
        <taxon>Flavobacteriales</taxon>
        <taxon>Flavobacteriaceae</taxon>
        <taxon>Sinomicrobium</taxon>
    </lineage>
</organism>
<keyword evidence="2" id="KW-0805">Transcription regulation</keyword>
<dbReference type="InterPro" id="IPR016032">
    <property type="entry name" value="Sig_transdc_resp-reg_C-effctor"/>
</dbReference>
<keyword evidence="9" id="KW-1185">Reference proteome</keyword>
<dbReference type="PROSITE" id="PS50110">
    <property type="entry name" value="RESPONSE_REGULATORY"/>
    <property type="match status" value="1"/>
</dbReference>
<evidence type="ECO:0000256" key="3">
    <source>
        <dbReference type="ARBA" id="ARBA00023125"/>
    </source>
</evidence>
<evidence type="ECO:0000313" key="9">
    <source>
        <dbReference type="Proteomes" id="UP000267469"/>
    </source>
</evidence>
<evidence type="ECO:0000256" key="4">
    <source>
        <dbReference type="ARBA" id="ARBA00023163"/>
    </source>
</evidence>
<dbReference type="InterPro" id="IPR011006">
    <property type="entry name" value="CheY-like_superfamily"/>
</dbReference>
<dbReference type="InterPro" id="IPR058245">
    <property type="entry name" value="NreC/VraR/RcsB-like_REC"/>
</dbReference>
<proteinExistence type="predicted"/>
<dbReference type="PANTHER" id="PTHR43214">
    <property type="entry name" value="TWO-COMPONENT RESPONSE REGULATOR"/>
    <property type="match status" value="1"/>
</dbReference>
<evidence type="ECO:0000259" key="6">
    <source>
        <dbReference type="PROSITE" id="PS50043"/>
    </source>
</evidence>
<dbReference type="GO" id="GO:0003677">
    <property type="term" value="F:DNA binding"/>
    <property type="evidence" value="ECO:0007669"/>
    <property type="project" value="UniProtKB-KW"/>
</dbReference>
<dbReference type="Pfam" id="PF00072">
    <property type="entry name" value="Response_reg"/>
    <property type="match status" value="1"/>
</dbReference>
<accession>A0A3N0ESA4</accession>
<dbReference type="SUPFAM" id="SSF52172">
    <property type="entry name" value="CheY-like"/>
    <property type="match status" value="1"/>
</dbReference>
<dbReference type="Gene3D" id="3.40.50.2300">
    <property type="match status" value="1"/>
</dbReference>
<feature type="modified residue" description="4-aspartylphosphate" evidence="5">
    <location>
        <position position="54"/>
    </location>
</feature>
<keyword evidence="1 5" id="KW-0597">Phosphoprotein</keyword>
<dbReference type="CDD" id="cd17535">
    <property type="entry name" value="REC_NarL-like"/>
    <property type="match status" value="1"/>
</dbReference>
<feature type="domain" description="Response regulatory" evidence="7">
    <location>
        <begin position="3"/>
        <end position="119"/>
    </location>
</feature>
<dbReference type="PRINTS" id="PR00038">
    <property type="entry name" value="HTHLUXR"/>
</dbReference>
<name>A0A3N0ESA4_SINP1</name>
<dbReference type="SUPFAM" id="SSF46894">
    <property type="entry name" value="C-terminal effector domain of the bipartite response regulators"/>
    <property type="match status" value="1"/>
</dbReference>
<reference evidence="8 9" key="1">
    <citation type="submission" date="2018-10" db="EMBL/GenBank/DDBJ databases">
        <title>Sinomicrobium pectinilyticum sp. nov., a pectinase-producing bacterium isolated from alkaline and saline soil, and emended description of the genus Sinomicrobium.</title>
        <authorList>
            <person name="Cheng B."/>
            <person name="Li C."/>
            <person name="Lai Q."/>
            <person name="Du M."/>
            <person name="Shao Z."/>
            <person name="Xu P."/>
            <person name="Yang C."/>
        </authorList>
    </citation>
    <scope>NUCLEOTIDE SEQUENCE [LARGE SCALE GENOMIC DNA]</scope>
    <source>
        <strain evidence="8 9">5DNS001</strain>
    </source>
</reference>
<feature type="domain" description="HTH luxR-type" evidence="6">
    <location>
        <begin position="140"/>
        <end position="205"/>
    </location>
</feature>
<keyword evidence="4" id="KW-0804">Transcription</keyword>
<dbReference type="Pfam" id="PF00196">
    <property type="entry name" value="GerE"/>
    <property type="match status" value="1"/>
</dbReference>
<dbReference type="CDD" id="cd06170">
    <property type="entry name" value="LuxR_C_like"/>
    <property type="match status" value="1"/>
</dbReference>
<dbReference type="GO" id="GO:0006355">
    <property type="term" value="P:regulation of DNA-templated transcription"/>
    <property type="evidence" value="ECO:0007669"/>
    <property type="project" value="InterPro"/>
</dbReference>
<gene>
    <name evidence="8" type="ORF">ED312_05655</name>
</gene>
<dbReference type="SMART" id="SM00421">
    <property type="entry name" value="HTH_LUXR"/>
    <property type="match status" value="1"/>
</dbReference>
<dbReference type="EMBL" id="RJTM01000029">
    <property type="protein sequence ID" value="RNL90662.1"/>
    <property type="molecule type" value="Genomic_DNA"/>
</dbReference>
<dbReference type="AlphaFoldDB" id="A0A3N0ESA4"/>
<comment type="caution">
    <text evidence="8">The sequence shown here is derived from an EMBL/GenBank/DDBJ whole genome shotgun (WGS) entry which is preliminary data.</text>
</comment>
<dbReference type="PROSITE" id="PS00622">
    <property type="entry name" value="HTH_LUXR_1"/>
    <property type="match status" value="1"/>
</dbReference>
<dbReference type="InterPro" id="IPR001789">
    <property type="entry name" value="Sig_transdc_resp-reg_receiver"/>
</dbReference>
<keyword evidence="3 8" id="KW-0238">DNA-binding</keyword>
<dbReference type="InterPro" id="IPR000792">
    <property type="entry name" value="Tscrpt_reg_LuxR_C"/>
</dbReference>
<dbReference type="OrthoDB" id="9797341at2"/>
<dbReference type="RefSeq" id="WP_123215040.1">
    <property type="nucleotide sequence ID" value="NZ_RJTM01000029.1"/>
</dbReference>
<dbReference type="SMART" id="SM00448">
    <property type="entry name" value="REC"/>
    <property type="match status" value="1"/>
</dbReference>
<evidence type="ECO:0000256" key="5">
    <source>
        <dbReference type="PROSITE-ProRule" id="PRU00169"/>
    </source>
</evidence>
<dbReference type="PROSITE" id="PS50043">
    <property type="entry name" value="HTH_LUXR_2"/>
    <property type="match status" value="1"/>
</dbReference>
<dbReference type="Proteomes" id="UP000267469">
    <property type="component" value="Unassembled WGS sequence"/>
</dbReference>
<protein>
    <submittedName>
        <fullName evidence="8">DNA-binding response regulator</fullName>
    </submittedName>
</protein>
<dbReference type="InterPro" id="IPR039420">
    <property type="entry name" value="WalR-like"/>
</dbReference>
<sequence>MIQVYITDDHPIVQEGIKNLLATRDEIALKGVFQNGKDTIDALAGEEPDVLLLDINLPDISGIELSKQIRDAYPELKIIVLSVHNEKAVISSVLQNGVNGYVLKNSIGDEIIQAIHKVIDGELYMCKQTRDIYENQDNNGPDFIPKITRREKEILQLVTEGFTSSQIAEKLFISPYTVETHRKNLMEKFDVNNMTAIIKYATEFKLL</sequence>
<evidence type="ECO:0000256" key="2">
    <source>
        <dbReference type="ARBA" id="ARBA00023015"/>
    </source>
</evidence>
<dbReference type="PANTHER" id="PTHR43214:SF41">
    <property type="entry name" value="NITRATE_NITRITE RESPONSE REGULATOR PROTEIN NARP"/>
    <property type="match status" value="1"/>
</dbReference>
<dbReference type="GO" id="GO:0000160">
    <property type="term" value="P:phosphorelay signal transduction system"/>
    <property type="evidence" value="ECO:0007669"/>
    <property type="project" value="InterPro"/>
</dbReference>